<evidence type="ECO:0000256" key="3">
    <source>
        <dbReference type="ARBA" id="ARBA00023125"/>
    </source>
</evidence>
<name>A0ABX8DIK7_9GAMM</name>
<dbReference type="Gene3D" id="3.40.50.10490">
    <property type="entry name" value="Glucose-6-phosphate isomerase like protein, domain 1"/>
    <property type="match status" value="1"/>
</dbReference>
<feature type="domain" description="HTH rpiR-type" evidence="5">
    <location>
        <begin position="9"/>
        <end position="85"/>
    </location>
</feature>
<sequence>MTTKIENNETVSERIRALRDRLSPAELAVANAISENYPMGGLVPVVQLAANSGTSPPTVVRFVKKLGFDGYAEFQDTLRNEAQNRLFSPVGSYPHNRSGQDETSPSAQAQFAYLESIRNTFASLSDTEIAKAVELLCAPEHDIVMVGGHFSQVLAQQLYRYLSILRPQVRVCAPEIHSLVDIRSSTVAVVFDFRRYQQTTINWGMDALNKGAKIILVTDQYLSPFATKANVLLTASNKGLEPFDSMTAAFAVTELLISETARALGKPARDRLAEFVQRQDDEDRQILKFDPPARGF</sequence>
<reference evidence="6 7" key="1">
    <citation type="journal article" date="2012" name="Int. J. Syst. Evol. Microbiol.">
        <title>Shewanella dokdonensis sp. nov., isolated from seawater.</title>
        <authorList>
            <person name="Sung H.R."/>
            <person name="Yoon J.H."/>
            <person name="Ghim S.Y."/>
        </authorList>
    </citation>
    <scope>NUCLEOTIDE SEQUENCE [LARGE SCALE GENOMIC DNA]</scope>
    <source>
        <strain evidence="6 7">DSM 23626</strain>
    </source>
</reference>
<dbReference type="InterPro" id="IPR035472">
    <property type="entry name" value="RpiR-like_SIS"/>
</dbReference>
<dbReference type="PROSITE" id="PS51071">
    <property type="entry name" value="HTH_RPIR"/>
    <property type="match status" value="1"/>
</dbReference>
<accession>A0ABX8DIK7</accession>
<evidence type="ECO:0000259" key="5">
    <source>
        <dbReference type="PROSITE" id="PS51071"/>
    </source>
</evidence>
<dbReference type="Pfam" id="PF01418">
    <property type="entry name" value="HTH_6"/>
    <property type="match status" value="1"/>
</dbReference>
<dbReference type="InterPro" id="IPR036388">
    <property type="entry name" value="WH-like_DNA-bd_sf"/>
</dbReference>
<evidence type="ECO:0000313" key="7">
    <source>
        <dbReference type="Proteomes" id="UP000676428"/>
    </source>
</evidence>
<dbReference type="InterPro" id="IPR047640">
    <property type="entry name" value="RpiR-like"/>
</dbReference>
<dbReference type="InterPro" id="IPR000281">
    <property type="entry name" value="HTH_RpiR"/>
</dbReference>
<evidence type="ECO:0000313" key="6">
    <source>
        <dbReference type="EMBL" id="QVK23647.1"/>
    </source>
</evidence>
<dbReference type="RefSeq" id="WP_213682265.1">
    <property type="nucleotide sequence ID" value="NZ_CP074572.1"/>
</dbReference>
<dbReference type="InterPro" id="IPR001347">
    <property type="entry name" value="SIS_dom"/>
</dbReference>
<dbReference type="EMBL" id="CP074572">
    <property type="protein sequence ID" value="QVK23647.1"/>
    <property type="molecule type" value="Genomic_DNA"/>
</dbReference>
<dbReference type="PANTHER" id="PTHR30514">
    <property type="entry name" value="GLUCOKINASE"/>
    <property type="match status" value="1"/>
</dbReference>
<gene>
    <name evidence="6" type="ORF">KHX94_02665</name>
</gene>
<dbReference type="InterPro" id="IPR046348">
    <property type="entry name" value="SIS_dom_sf"/>
</dbReference>
<evidence type="ECO:0000256" key="4">
    <source>
        <dbReference type="ARBA" id="ARBA00023163"/>
    </source>
</evidence>
<organism evidence="6 7">
    <name type="scientific">Shewanella dokdonensis</name>
    <dbReference type="NCBI Taxonomy" id="712036"/>
    <lineage>
        <taxon>Bacteria</taxon>
        <taxon>Pseudomonadati</taxon>
        <taxon>Pseudomonadota</taxon>
        <taxon>Gammaproteobacteria</taxon>
        <taxon>Alteromonadales</taxon>
        <taxon>Shewanellaceae</taxon>
        <taxon>Shewanella</taxon>
    </lineage>
</organism>
<keyword evidence="2" id="KW-0805">Transcription regulation</keyword>
<dbReference type="CDD" id="cd05013">
    <property type="entry name" value="SIS_RpiR"/>
    <property type="match status" value="1"/>
</dbReference>
<protein>
    <submittedName>
        <fullName evidence="6">MurR/RpiR family transcriptional regulator</fullName>
    </submittedName>
</protein>
<evidence type="ECO:0000256" key="2">
    <source>
        <dbReference type="ARBA" id="ARBA00023015"/>
    </source>
</evidence>
<dbReference type="InterPro" id="IPR009057">
    <property type="entry name" value="Homeodomain-like_sf"/>
</dbReference>
<keyword evidence="7" id="KW-1185">Reference proteome</keyword>
<keyword evidence="3" id="KW-0238">DNA-binding</keyword>
<proteinExistence type="predicted"/>
<keyword evidence="4" id="KW-0804">Transcription</keyword>
<dbReference type="SUPFAM" id="SSF53697">
    <property type="entry name" value="SIS domain"/>
    <property type="match status" value="1"/>
</dbReference>
<dbReference type="Gene3D" id="1.10.10.10">
    <property type="entry name" value="Winged helix-like DNA-binding domain superfamily/Winged helix DNA-binding domain"/>
    <property type="match status" value="1"/>
</dbReference>
<keyword evidence="1" id="KW-0963">Cytoplasm</keyword>
<dbReference type="PANTHER" id="PTHR30514:SF18">
    <property type="entry name" value="RPIR-FAMILY TRANSCRIPTIONAL REGULATOR"/>
    <property type="match status" value="1"/>
</dbReference>
<dbReference type="Pfam" id="PF01380">
    <property type="entry name" value="SIS"/>
    <property type="match status" value="1"/>
</dbReference>
<dbReference type="SUPFAM" id="SSF46689">
    <property type="entry name" value="Homeodomain-like"/>
    <property type="match status" value="1"/>
</dbReference>
<dbReference type="Proteomes" id="UP000676428">
    <property type="component" value="Chromosome"/>
</dbReference>
<evidence type="ECO:0000256" key="1">
    <source>
        <dbReference type="ARBA" id="ARBA00022490"/>
    </source>
</evidence>